<evidence type="ECO:0000313" key="2">
    <source>
        <dbReference type="EMBL" id="MBC3802979.1"/>
    </source>
</evidence>
<dbReference type="PANTHER" id="PTHR13504:SF38">
    <property type="entry name" value="FIDO DOMAIN-CONTAINING PROTEIN"/>
    <property type="match status" value="1"/>
</dbReference>
<accession>A0ABR6WRP8</accession>
<feature type="domain" description="Fido" evidence="1">
    <location>
        <begin position="138"/>
        <end position="296"/>
    </location>
</feature>
<dbReference type="InterPro" id="IPR040198">
    <property type="entry name" value="Fido_containing"/>
</dbReference>
<dbReference type="Pfam" id="PF02661">
    <property type="entry name" value="Fic"/>
    <property type="match status" value="1"/>
</dbReference>
<comment type="caution">
    <text evidence="2">The sequence shown here is derived from an EMBL/GenBank/DDBJ whole genome shotgun (WGS) entry which is preliminary data.</text>
</comment>
<sequence>MDAEKFAAMLSDKHITNLKRLQHKYSPADVSEFIRLLEKKLFKKLPLNDFDGKPLVYLENVVQVSLASARILLARPPETCRYGLNAMTDEIGSTLAIENIASSRESIRHILCGYAPKDESEHRLFGMKKGLDFISNPANQISENAIHQLYLMTVGDFLSDENRLEPGSYYRQDAVYILGDRIEHAGLPHGMLPKAMAQLVAFINGENPIDDLQKGAIIHFYLGYIHPYFDGNGRMARLLQLWFLVQRGYPAALFASFSEQINRARKQYYQAFTRTEDNRRISQVLDVTPFLVYFIESVYNKIAPLPAAQSGGMPVYEAALAEGRITQKEKALFEFVLAAYGQDEFSTKQLEKDFGNAAYATIRSFVLKFTGLGLLGVRRYGNRNRYFVA</sequence>
<organism evidence="2 3">
    <name type="scientific">Acetobacterium fimetarium</name>
    <dbReference type="NCBI Taxonomy" id="52691"/>
    <lineage>
        <taxon>Bacteria</taxon>
        <taxon>Bacillati</taxon>
        <taxon>Bacillota</taxon>
        <taxon>Clostridia</taxon>
        <taxon>Eubacteriales</taxon>
        <taxon>Eubacteriaceae</taxon>
        <taxon>Acetobacterium</taxon>
    </lineage>
</organism>
<dbReference type="PROSITE" id="PS51459">
    <property type="entry name" value="FIDO"/>
    <property type="match status" value="1"/>
</dbReference>
<dbReference type="EMBL" id="WJBC01000001">
    <property type="protein sequence ID" value="MBC3802979.1"/>
    <property type="molecule type" value="Genomic_DNA"/>
</dbReference>
<dbReference type="RefSeq" id="WP_186840900.1">
    <property type="nucleotide sequence ID" value="NZ_WJBC01000001.1"/>
</dbReference>
<dbReference type="Proteomes" id="UP000603234">
    <property type="component" value="Unassembled WGS sequence"/>
</dbReference>
<dbReference type="InterPro" id="IPR036597">
    <property type="entry name" value="Fido-like_dom_sf"/>
</dbReference>
<evidence type="ECO:0000259" key="1">
    <source>
        <dbReference type="PROSITE" id="PS51459"/>
    </source>
</evidence>
<gene>
    <name evidence="2" type="ORF">GH808_00790</name>
</gene>
<protein>
    <submittedName>
        <fullName evidence="2">Fic family protein</fullName>
    </submittedName>
</protein>
<evidence type="ECO:0000313" key="3">
    <source>
        <dbReference type="Proteomes" id="UP000603234"/>
    </source>
</evidence>
<dbReference type="InterPro" id="IPR003812">
    <property type="entry name" value="Fido"/>
</dbReference>
<reference evidence="2 3" key="1">
    <citation type="journal article" date="2020" name="mSystems">
        <title>Defining Genomic and Predicted Metabolic Features of the Acetobacterium Genus.</title>
        <authorList>
            <person name="Ross D.E."/>
            <person name="Marshall C.W."/>
            <person name="Gulliver D."/>
            <person name="May H.D."/>
            <person name="Norman R.S."/>
        </authorList>
    </citation>
    <scope>NUCLEOTIDE SEQUENCE [LARGE SCALE GENOMIC DNA]</scope>
    <source>
        <strain evidence="2 3">DSM 8238</strain>
    </source>
</reference>
<name>A0ABR6WRP8_9FIRM</name>
<dbReference type="Gene3D" id="1.10.3290.10">
    <property type="entry name" value="Fido-like domain"/>
    <property type="match status" value="1"/>
</dbReference>
<dbReference type="PANTHER" id="PTHR13504">
    <property type="entry name" value="FIDO DOMAIN-CONTAINING PROTEIN DDB_G0283145"/>
    <property type="match status" value="1"/>
</dbReference>
<dbReference type="SUPFAM" id="SSF140931">
    <property type="entry name" value="Fic-like"/>
    <property type="match status" value="1"/>
</dbReference>
<keyword evidence="3" id="KW-1185">Reference proteome</keyword>
<proteinExistence type="predicted"/>